<evidence type="ECO:0008006" key="5">
    <source>
        <dbReference type="Google" id="ProtNLM"/>
    </source>
</evidence>
<dbReference type="AlphaFoldDB" id="A0A0L0BXU4"/>
<dbReference type="CDD" id="cd03177">
    <property type="entry name" value="GST_C_Delta_Epsilon"/>
    <property type="match status" value="1"/>
</dbReference>
<dbReference type="STRING" id="7375.A0A0L0BXU4"/>
<dbReference type="PANTHER" id="PTHR43969">
    <property type="entry name" value="GLUTATHIONE S TRANSFERASE D10, ISOFORM A-RELATED"/>
    <property type="match status" value="1"/>
</dbReference>
<dbReference type="SFLD" id="SFLDS00019">
    <property type="entry name" value="Glutathione_Transferase_(cytos"/>
    <property type="match status" value="1"/>
</dbReference>
<proteinExistence type="predicted"/>
<dbReference type="OMA" id="PKLILYG"/>
<organism evidence="3 4">
    <name type="scientific">Lucilia cuprina</name>
    <name type="common">Green bottle fly</name>
    <name type="synonym">Australian sheep blowfly</name>
    <dbReference type="NCBI Taxonomy" id="7375"/>
    <lineage>
        <taxon>Eukaryota</taxon>
        <taxon>Metazoa</taxon>
        <taxon>Ecdysozoa</taxon>
        <taxon>Arthropoda</taxon>
        <taxon>Hexapoda</taxon>
        <taxon>Insecta</taxon>
        <taxon>Pterygota</taxon>
        <taxon>Neoptera</taxon>
        <taxon>Endopterygota</taxon>
        <taxon>Diptera</taxon>
        <taxon>Brachycera</taxon>
        <taxon>Muscomorpha</taxon>
        <taxon>Oestroidea</taxon>
        <taxon>Calliphoridae</taxon>
        <taxon>Luciliinae</taxon>
        <taxon>Lucilia</taxon>
    </lineage>
</organism>
<dbReference type="Pfam" id="PF13417">
    <property type="entry name" value="GST_N_3"/>
    <property type="match status" value="1"/>
</dbReference>
<feature type="domain" description="GST N-terminal" evidence="1">
    <location>
        <begin position="3"/>
        <end position="85"/>
    </location>
</feature>
<comment type="caution">
    <text evidence="3">The sequence shown here is derived from an EMBL/GenBank/DDBJ whole genome shotgun (WGS) entry which is preliminary data.</text>
</comment>
<keyword evidence="4" id="KW-1185">Reference proteome</keyword>
<dbReference type="GO" id="GO:0006749">
    <property type="term" value="P:glutathione metabolic process"/>
    <property type="evidence" value="ECO:0007669"/>
    <property type="project" value="TreeGrafter"/>
</dbReference>
<dbReference type="PROSITE" id="PS50404">
    <property type="entry name" value="GST_NTER"/>
    <property type="match status" value="1"/>
</dbReference>
<evidence type="ECO:0000259" key="1">
    <source>
        <dbReference type="PROSITE" id="PS50404"/>
    </source>
</evidence>
<dbReference type="FunFam" id="1.20.1050.10:FF:000007">
    <property type="entry name" value="Glutathione S-transferase 1-1"/>
    <property type="match status" value="1"/>
</dbReference>
<dbReference type="Gene3D" id="3.40.30.10">
    <property type="entry name" value="Glutaredoxin"/>
    <property type="match status" value="1"/>
</dbReference>
<feature type="domain" description="GST C-terminal" evidence="2">
    <location>
        <begin position="92"/>
        <end position="224"/>
    </location>
</feature>
<dbReference type="Pfam" id="PF00043">
    <property type="entry name" value="GST_C"/>
    <property type="match status" value="1"/>
</dbReference>
<dbReference type="Proteomes" id="UP000037069">
    <property type="component" value="Unassembled WGS sequence"/>
</dbReference>
<dbReference type="SFLD" id="SFLDG01153">
    <property type="entry name" value="Main.4:_Theta-like"/>
    <property type="match status" value="1"/>
</dbReference>
<dbReference type="InterPro" id="IPR010987">
    <property type="entry name" value="Glutathione-S-Trfase_C-like"/>
</dbReference>
<dbReference type="Gene3D" id="1.20.1050.10">
    <property type="match status" value="1"/>
</dbReference>
<dbReference type="InterPro" id="IPR036282">
    <property type="entry name" value="Glutathione-S-Trfase_C_sf"/>
</dbReference>
<evidence type="ECO:0000313" key="3">
    <source>
        <dbReference type="EMBL" id="KNC24842.1"/>
    </source>
</evidence>
<dbReference type="InterPro" id="IPR004046">
    <property type="entry name" value="GST_C"/>
</dbReference>
<evidence type="ECO:0000259" key="2">
    <source>
        <dbReference type="PROSITE" id="PS50405"/>
    </source>
</evidence>
<dbReference type="InterPro" id="IPR004045">
    <property type="entry name" value="Glutathione_S-Trfase_N"/>
</dbReference>
<protein>
    <recommendedName>
        <fullName evidence="5">Glutathione S-transferase 1</fullName>
    </recommendedName>
</protein>
<dbReference type="SUPFAM" id="SSF52833">
    <property type="entry name" value="Thioredoxin-like"/>
    <property type="match status" value="1"/>
</dbReference>
<dbReference type="SUPFAM" id="SSF47616">
    <property type="entry name" value="GST C-terminal domain-like"/>
    <property type="match status" value="1"/>
</dbReference>
<dbReference type="PANTHER" id="PTHR43969:SF4">
    <property type="entry name" value="FI01423P-RELATED"/>
    <property type="match status" value="1"/>
</dbReference>
<dbReference type="SFLD" id="SFLDG00358">
    <property type="entry name" value="Main_(cytGST)"/>
    <property type="match status" value="1"/>
</dbReference>
<sequence>MSSKPILYGTFTSPTVMAVLITLKALNIDFEFREIKPRLQENLTSDYLRKNPAHTVPTLETEEHKFIGDSHAIMAYLVDRYVKGDSNWYPKDLYRRAKVNELLHFENGVLFMMCVKQTYGPIFSGLRTNVPEEKFKEIDEAYNMMERFIGDNKYVAGPYITIADLSCITSISSMYFLRPFTEETHPKLFDWLERMKSLPYVQEVLMSDVQGSTLKFLSKIMSHL</sequence>
<accession>A0A0L0BXU4</accession>
<dbReference type="EMBL" id="JRES01001168">
    <property type="protein sequence ID" value="KNC24842.1"/>
    <property type="molecule type" value="Genomic_DNA"/>
</dbReference>
<dbReference type="GO" id="GO:0004364">
    <property type="term" value="F:glutathione transferase activity"/>
    <property type="evidence" value="ECO:0007669"/>
    <property type="project" value="TreeGrafter"/>
</dbReference>
<evidence type="ECO:0000313" key="4">
    <source>
        <dbReference type="Proteomes" id="UP000037069"/>
    </source>
</evidence>
<dbReference type="PROSITE" id="PS50405">
    <property type="entry name" value="GST_CTER"/>
    <property type="match status" value="1"/>
</dbReference>
<dbReference type="OrthoDB" id="2309723at2759"/>
<gene>
    <name evidence="3" type="ORF">FF38_07847</name>
</gene>
<dbReference type="InterPro" id="IPR040079">
    <property type="entry name" value="Glutathione_S-Trfase"/>
</dbReference>
<name>A0A0L0BXU4_LUCCU</name>
<dbReference type="InterPro" id="IPR036249">
    <property type="entry name" value="Thioredoxin-like_sf"/>
</dbReference>
<reference evidence="3 4" key="1">
    <citation type="journal article" date="2015" name="Nat. Commun.">
        <title>Lucilia cuprina genome unlocks parasitic fly biology to underpin future interventions.</title>
        <authorList>
            <person name="Anstead C.A."/>
            <person name="Korhonen P.K."/>
            <person name="Young N.D."/>
            <person name="Hall R.S."/>
            <person name="Jex A.R."/>
            <person name="Murali S.C."/>
            <person name="Hughes D.S."/>
            <person name="Lee S.F."/>
            <person name="Perry T."/>
            <person name="Stroehlein A.J."/>
            <person name="Ansell B.R."/>
            <person name="Breugelmans B."/>
            <person name="Hofmann A."/>
            <person name="Qu J."/>
            <person name="Dugan S."/>
            <person name="Lee S.L."/>
            <person name="Chao H."/>
            <person name="Dinh H."/>
            <person name="Han Y."/>
            <person name="Doddapaneni H.V."/>
            <person name="Worley K.C."/>
            <person name="Muzny D.M."/>
            <person name="Ioannidis P."/>
            <person name="Waterhouse R.M."/>
            <person name="Zdobnov E.M."/>
            <person name="James P.J."/>
            <person name="Bagnall N.H."/>
            <person name="Kotze A.C."/>
            <person name="Gibbs R.A."/>
            <person name="Richards S."/>
            <person name="Batterham P."/>
            <person name="Gasser R.B."/>
        </authorList>
    </citation>
    <scope>NUCLEOTIDE SEQUENCE [LARGE SCALE GENOMIC DNA]</scope>
    <source>
        <strain evidence="3 4">LS</strain>
        <tissue evidence="3">Full body</tissue>
    </source>
</reference>